<accession>A0A1M4EB39</accession>
<dbReference type="AlphaFoldDB" id="A0A1M4EB39"/>
<reference evidence="1" key="1">
    <citation type="submission" date="2016-04" db="EMBL/GenBank/DDBJ databases">
        <authorList>
            <person name="Evans L.H."/>
            <person name="Alamgir A."/>
            <person name="Owens N."/>
            <person name="Weber N.D."/>
            <person name="Virtaneva K."/>
            <person name="Barbian K."/>
            <person name="Babar A."/>
            <person name="Rosenke K."/>
        </authorList>
    </citation>
    <scope>NUCLEOTIDE SEQUENCE</scope>
    <source>
        <strain evidence="1">Nono1</strain>
    </source>
</reference>
<organism evidence="1">
    <name type="scientific">Nonomuraea gerenzanensis</name>
    <dbReference type="NCBI Taxonomy" id="93944"/>
    <lineage>
        <taxon>Bacteria</taxon>
        <taxon>Bacillati</taxon>
        <taxon>Actinomycetota</taxon>
        <taxon>Actinomycetes</taxon>
        <taxon>Streptosporangiales</taxon>
        <taxon>Streptosporangiaceae</taxon>
        <taxon>Nonomuraea</taxon>
    </lineage>
</organism>
<evidence type="ECO:0000313" key="1">
    <source>
        <dbReference type="EMBL" id="SBO96010.1"/>
    </source>
</evidence>
<dbReference type="EMBL" id="LT559118">
    <property type="protein sequence ID" value="SBO96010.1"/>
    <property type="molecule type" value="Genomic_DNA"/>
</dbReference>
<sequence>MRLRLTICRVISGSNELLTAPKYGCQELDTSVSERRGTT</sequence>
<name>A0A1M4EB39_9ACTN</name>
<protein>
    <submittedName>
        <fullName evidence="1">Uncharacterized protein</fullName>
    </submittedName>
</protein>
<gene>
    <name evidence="1" type="ORF">BN4615_P5526</name>
</gene>
<proteinExistence type="predicted"/>